<evidence type="ECO:0000256" key="1">
    <source>
        <dbReference type="SAM" id="SignalP"/>
    </source>
</evidence>
<dbReference type="Proteomes" id="UP000243207">
    <property type="component" value="Chromosome I"/>
</dbReference>
<dbReference type="OrthoDB" id="7365051at2"/>
<keyword evidence="3" id="KW-1185">Reference proteome</keyword>
<dbReference type="RefSeq" id="WP_093396123.1">
    <property type="nucleotide sequence ID" value="NZ_LT629736.1"/>
</dbReference>
<protein>
    <recommendedName>
        <fullName evidence="4">Lipoprotein</fullName>
    </recommendedName>
</protein>
<organism evidence="2 3">
    <name type="scientific">Halopseudomonas xinjiangensis</name>
    <dbReference type="NCBI Taxonomy" id="487184"/>
    <lineage>
        <taxon>Bacteria</taxon>
        <taxon>Pseudomonadati</taxon>
        <taxon>Pseudomonadota</taxon>
        <taxon>Gammaproteobacteria</taxon>
        <taxon>Pseudomonadales</taxon>
        <taxon>Pseudomonadaceae</taxon>
        <taxon>Halopseudomonas</taxon>
    </lineage>
</organism>
<sequence length="183" mass="20176">MKLIKLLAIFAASTYLFGCAAGAKQENITYRSYQSATYAQELSRNVDVEPVSGGRETNPAWTSEISNNAFFGALRDSLSAQNLYSDNGRYKLRATLVGVDQPLFGFDMTVTTRIRYSLIDTQTNQTLLEELVAVPHTATVGDAFSGVARLRMANEGSAKKNIKNFLNRLAQLKIEPKQVSLVE</sequence>
<proteinExistence type="predicted"/>
<feature type="chain" id="PRO_5009265645" description="Lipoprotein" evidence="1">
    <location>
        <begin position="21"/>
        <end position="183"/>
    </location>
</feature>
<gene>
    <name evidence="2" type="ORF">SAMN05216421_2893</name>
</gene>
<dbReference type="AlphaFoldDB" id="A0A1H1XL91"/>
<accession>A0A1H1XL91</accession>
<name>A0A1H1XL91_9GAMM</name>
<evidence type="ECO:0000313" key="2">
    <source>
        <dbReference type="EMBL" id="SDT09811.1"/>
    </source>
</evidence>
<keyword evidence="1" id="KW-0732">Signal</keyword>
<evidence type="ECO:0008006" key="4">
    <source>
        <dbReference type="Google" id="ProtNLM"/>
    </source>
</evidence>
<evidence type="ECO:0000313" key="3">
    <source>
        <dbReference type="Proteomes" id="UP000243207"/>
    </source>
</evidence>
<dbReference type="EMBL" id="LT629736">
    <property type="protein sequence ID" value="SDT09811.1"/>
    <property type="molecule type" value="Genomic_DNA"/>
</dbReference>
<feature type="signal peptide" evidence="1">
    <location>
        <begin position="1"/>
        <end position="20"/>
    </location>
</feature>
<reference evidence="3" key="1">
    <citation type="submission" date="2016-10" db="EMBL/GenBank/DDBJ databases">
        <authorList>
            <person name="Varghese N."/>
            <person name="Submissions S."/>
        </authorList>
    </citation>
    <scope>NUCLEOTIDE SEQUENCE [LARGE SCALE GENOMIC DNA]</scope>
    <source>
        <strain evidence="3">NRRL B-51270</strain>
    </source>
</reference>